<dbReference type="GO" id="GO:0016705">
    <property type="term" value="F:oxidoreductase activity, acting on paired donors, with incorporation or reduction of molecular oxygen"/>
    <property type="evidence" value="ECO:0007669"/>
    <property type="project" value="InterPro"/>
</dbReference>
<dbReference type="InParanoid" id="D8T790"/>
<sequence length="239" mass="27362">MEVDLEEIRHPLSERCYICSIPSRGKYGPVFKTHLFGLPTVMVTSTDGLKLIFTNQSKIVHGSWPSSVKKLVGERSLFFRPFRHILIALLGPEALQRYVGRIAMIQKHVEESWIAGGEIKAYHSVKEALYAVIYDLFLSLTDEKEQQELLDPFRVVLHALIELPLDFPATAFSKGMAGRQEIMTKLDRMMEQRRLDLQSGKASSRLSSKISCRCCWSRWATHDRRGDQAKHLDAGYWNP</sequence>
<keyword evidence="3" id="KW-0479">Metal-binding</keyword>
<reference evidence="7 8" key="1">
    <citation type="journal article" date="2011" name="Science">
        <title>The Selaginella genome identifies genetic changes associated with the evolution of vascular plants.</title>
        <authorList>
            <person name="Banks J.A."/>
            <person name="Nishiyama T."/>
            <person name="Hasebe M."/>
            <person name="Bowman J.L."/>
            <person name="Gribskov M."/>
            <person name="dePamphilis C."/>
            <person name="Albert V.A."/>
            <person name="Aono N."/>
            <person name="Aoyama T."/>
            <person name="Ambrose B.A."/>
            <person name="Ashton N.W."/>
            <person name="Axtell M.J."/>
            <person name="Barker E."/>
            <person name="Barker M.S."/>
            <person name="Bennetzen J.L."/>
            <person name="Bonawitz N.D."/>
            <person name="Chapple C."/>
            <person name="Cheng C."/>
            <person name="Correa L.G."/>
            <person name="Dacre M."/>
            <person name="DeBarry J."/>
            <person name="Dreyer I."/>
            <person name="Elias M."/>
            <person name="Engstrom E.M."/>
            <person name="Estelle M."/>
            <person name="Feng L."/>
            <person name="Finet C."/>
            <person name="Floyd S.K."/>
            <person name="Frommer W.B."/>
            <person name="Fujita T."/>
            <person name="Gramzow L."/>
            <person name="Gutensohn M."/>
            <person name="Harholt J."/>
            <person name="Hattori M."/>
            <person name="Heyl A."/>
            <person name="Hirai T."/>
            <person name="Hiwatashi Y."/>
            <person name="Ishikawa M."/>
            <person name="Iwata M."/>
            <person name="Karol K.G."/>
            <person name="Koehler B."/>
            <person name="Kolukisaoglu U."/>
            <person name="Kubo M."/>
            <person name="Kurata T."/>
            <person name="Lalonde S."/>
            <person name="Li K."/>
            <person name="Li Y."/>
            <person name="Litt A."/>
            <person name="Lyons E."/>
            <person name="Manning G."/>
            <person name="Maruyama T."/>
            <person name="Michael T.P."/>
            <person name="Mikami K."/>
            <person name="Miyazaki S."/>
            <person name="Morinaga S."/>
            <person name="Murata T."/>
            <person name="Mueller-Roeber B."/>
            <person name="Nelson D.R."/>
            <person name="Obara M."/>
            <person name="Oguri Y."/>
            <person name="Olmstead R.G."/>
            <person name="Onodera N."/>
            <person name="Petersen B.L."/>
            <person name="Pils B."/>
            <person name="Prigge M."/>
            <person name="Rensing S.A."/>
            <person name="Riano-Pachon D.M."/>
            <person name="Roberts A.W."/>
            <person name="Sato Y."/>
            <person name="Scheller H.V."/>
            <person name="Schulz B."/>
            <person name="Schulz C."/>
            <person name="Shakirov E.V."/>
            <person name="Shibagaki N."/>
            <person name="Shinohara N."/>
            <person name="Shippen D.E."/>
            <person name="Soerensen I."/>
            <person name="Sotooka R."/>
            <person name="Sugimoto N."/>
            <person name="Sugita M."/>
            <person name="Sumikawa N."/>
            <person name="Tanurdzic M."/>
            <person name="Theissen G."/>
            <person name="Ulvskov P."/>
            <person name="Wakazuki S."/>
            <person name="Weng J.K."/>
            <person name="Willats W.W."/>
            <person name="Wipf D."/>
            <person name="Wolf P.G."/>
            <person name="Yang L."/>
            <person name="Zimmer A.D."/>
            <person name="Zhu Q."/>
            <person name="Mitros T."/>
            <person name="Hellsten U."/>
            <person name="Loque D."/>
            <person name="Otillar R."/>
            <person name="Salamov A."/>
            <person name="Schmutz J."/>
            <person name="Shapiro H."/>
            <person name="Lindquist E."/>
            <person name="Lucas S."/>
            <person name="Rokhsar D."/>
            <person name="Grigoriev I.V."/>
        </authorList>
    </citation>
    <scope>NUCLEOTIDE SEQUENCE [LARGE SCALE GENOMIC DNA]</scope>
</reference>
<evidence type="ECO:0000256" key="5">
    <source>
        <dbReference type="ARBA" id="ARBA00023004"/>
    </source>
</evidence>
<dbReference type="Gramene" id="EFJ07576">
    <property type="protein sequence ID" value="EFJ07576"/>
    <property type="gene ID" value="SELMODRAFT_429772"/>
</dbReference>
<dbReference type="SUPFAM" id="SSF48264">
    <property type="entry name" value="Cytochrome P450"/>
    <property type="match status" value="1"/>
</dbReference>
<dbReference type="PANTHER" id="PTHR24286">
    <property type="entry name" value="CYTOCHROME P450 26"/>
    <property type="match status" value="1"/>
</dbReference>
<gene>
    <name evidence="7" type="ORF">SELMODRAFT_429772</name>
</gene>
<dbReference type="PANTHER" id="PTHR24286:SF384">
    <property type="entry name" value="P450, PUTATIVE (EUROFUNG)-RELATED"/>
    <property type="match status" value="1"/>
</dbReference>
<keyword evidence="8" id="KW-1185">Reference proteome</keyword>
<organism evidence="8">
    <name type="scientific">Selaginella moellendorffii</name>
    <name type="common">Spikemoss</name>
    <dbReference type="NCBI Taxonomy" id="88036"/>
    <lineage>
        <taxon>Eukaryota</taxon>
        <taxon>Viridiplantae</taxon>
        <taxon>Streptophyta</taxon>
        <taxon>Embryophyta</taxon>
        <taxon>Tracheophyta</taxon>
        <taxon>Lycopodiopsida</taxon>
        <taxon>Selaginellales</taxon>
        <taxon>Selaginellaceae</taxon>
        <taxon>Selaginella</taxon>
    </lineage>
</organism>
<evidence type="ECO:0000256" key="1">
    <source>
        <dbReference type="ARBA" id="ARBA00010617"/>
    </source>
</evidence>
<comment type="similarity">
    <text evidence="1">Belongs to the cytochrome P450 family.</text>
</comment>
<evidence type="ECO:0000256" key="4">
    <source>
        <dbReference type="ARBA" id="ARBA00023002"/>
    </source>
</evidence>
<dbReference type="EMBL" id="GL377684">
    <property type="protein sequence ID" value="EFJ07576.1"/>
    <property type="molecule type" value="Genomic_DNA"/>
</dbReference>
<accession>D8T790</accession>
<dbReference type="AlphaFoldDB" id="D8T790"/>
<dbReference type="eggNOG" id="KOG0157">
    <property type="taxonomic scope" value="Eukaryota"/>
</dbReference>
<dbReference type="GO" id="GO:0020037">
    <property type="term" value="F:heme binding"/>
    <property type="evidence" value="ECO:0007669"/>
    <property type="project" value="InterPro"/>
</dbReference>
<proteinExistence type="inferred from homology"/>
<keyword evidence="2" id="KW-0349">Heme</keyword>
<protein>
    <submittedName>
        <fullName evidence="7">Uncharacterized protein</fullName>
    </submittedName>
</protein>
<evidence type="ECO:0000313" key="8">
    <source>
        <dbReference type="Proteomes" id="UP000001514"/>
    </source>
</evidence>
<keyword evidence="5" id="KW-0408">Iron</keyword>
<dbReference type="OrthoDB" id="1372046at2759"/>
<evidence type="ECO:0000313" key="7">
    <source>
        <dbReference type="EMBL" id="EFJ07576.1"/>
    </source>
</evidence>
<evidence type="ECO:0000256" key="3">
    <source>
        <dbReference type="ARBA" id="ARBA00022723"/>
    </source>
</evidence>
<dbReference type="Gene3D" id="1.10.630.10">
    <property type="entry name" value="Cytochrome P450"/>
    <property type="match status" value="1"/>
</dbReference>
<dbReference type="OMA" id="SERCYIC"/>
<evidence type="ECO:0000256" key="2">
    <source>
        <dbReference type="ARBA" id="ARBA00022617"/>
    </source>
</evidence>
<dbReference type="GO" id="GO:0005506">
    <property type="term" value="F:iron ion binding"/>
    <property type="evidence" value="ECO:0007669"/>
    <property type="project" value="InterPro"/>
</dbReference>
<evidence type="ECO:0000256" key="6">
    <source>
        <dbReference type="ARBA" id="ARBA00023033"/>
    </source>
</evidence>
<keyword evidence="6" id="KW-0503">Monooxygenase</keyword>
<dbReference type="InterPro" id="IPR036396">
    <property type="entry name" value="Cyt_P450_sf"/>
</dbReference>
<dbReference type="KEGG" id="smo:SELMODRAFT_429772"/>
<name>D8T790_SELML</name>
<dbReference type="Proteomes" id="UP000001514">
    <property type="component" value="Unassembled WGS sequence"/>
</dbReference>
<dbReference type="HOGENOM" id="CLU_1162809_0_0_1"/>
<dbReference type="GO" id="GO:0004497">
    <property type="term" value="F:monooxygenase activity"/>
    <property type="evidence" value="ECO:0000318"/>
    <property type="project" value="GO_Central"/>
</dbReference>
<keyword evidence="4" id="KW-0560">Oxidoreductase</keyword>